<proteinExistence type="predicted"/>
<feature type="non-terminal residue" evidence="1">
    <location>
        <position position="1"/>
    </location>
</feature>
<feature type="non-terminal residue" evidence="1">
    <location>
        <position position="127"/>
    </location>
</feature>
<comment type="caution">
    <text evidence="1">The sequence shown here is derived from an EMBL/GenBank/DDBJ whole genome shotgun (WGS) entry which is preliminary data.</text>
</comment>
<evidence type="ECO:0000313" key="1">
    <source>
        <dbReference type="EMBL" id="KAK8751218.1"/>
    </source>
</evidence>
<reference evidence="1 2" key="1">
    <citation type="journal article" date="2024" name="BMC Genomics">
        <title>Genome assembly of redclaw crayfish (Cherax quadricarinatus) provides insights into its immune adaptation and hypoxia tolerance.</title>
        <authorList>
            <person name="Liu Z."/>
            <person name="Zheng J."/>
            <person name="Li H."/>
            <person name="Fang K."/>
            <person name="Wang S."/>
            <person name="He J."/>
            <person name="Zhou D."/>
            <person name="Weng S."/>
            <person name="Chi M."/>
            <person name="Gu Z."/>
            <person name="He J."/>
            <person name="Li F."/>
            <person name="Wang M."/>
        </authorList>
    </citation>
    <scope>NUCLEOTIDE SEQUENCE [LARGE SCALE GENOMIC DNA]</scope>
    <source>
        <strain evidence="1">ZL_2023a</strain>
    </source>
</reference>
<name>A0AAW0YHD6_CHEQU</name>
<protein>
    <submittedName>
        <fullName evidence="1">Uncharacterized protein</fullName>
    </submittedName>
</protein>
<organism evidence="1 2">
    <name type="scientific">Cherax quadricarinatus</name>
    <name type="common">Australian red claw crayfish</name>
    <dbReference type="NCBI Taxonomy" id="27406"/>
    <lineage>
        <taxon>Eukaryota</taxon>
        <taxon>Metazoa</taxon>
        <taxon>Ecdysozoa</taxon>
        <taxon>Arthropoda</taxon>
        <taxon>Crustacea</taxon>
        <taxon>Multicrustacea</taxon>
        <taxon>Malacostraca</taxon>
        <taxon>Eumalacostraca</taxon>
        <taxon>Eucarida</taxon>
        <taxon>Decapoda</taxon>
        <taxon>Pleocyemata</taxon>
        <taxon>Astacidea</taxon>
        <taxon>Parastacoidea</taxon>
        <taxon>Parastacidae</taxon>
        <taxon>Cherax</taxon>
    </lineage>
</organism>
<dbReference type="EMBL" id="JARKIK010000006">
    <property type="protein sequence ID" value="KAK8751218.1"/>
    <property type="molecule type" value="Genomic_DNA"/>
</dbReference>
<evidence type="ECO:0000313" key="2">
    <source>
        <dbReference type="Proteomes" id="UP001445076"/>
    </source>
</evidence>
<accession>A0AAW0YHD6</accession>
<gene>
    <name evidence="1" type="ORF">OTU49_013524</name>
</gene>
<keyword evidence="2" id="KW-1185">Reference proteome</keyword>
<dbReference type="Proteomes" id="UP001445076">
    <property type="component" value="Unassembled WGS sequence"/>
</dbReference>
<sequence>VLSALGFGRWQIPSLLVTILALSQFSVHLIGSPLLSAPLPFRCSMTQPNLSSNSSWTEDASSLDFDEECLSFPTISTTSTFTNTTSTSTSTTSTSTNLTIANTSNITSQLLTSSDAASSTIRIITTT</sequence>
<dbReference type="AlphaFoldDB" id="A0AAW0YHD6"/>